<dbReference type="AlphaFoldDB" id="A0A6S8D481"/>
<dbReference type="InterPro" id="IPR005031">
    <property type="entry name" value="COQ10_START"/>
</dbReference>
<dbReference type="Gene3D" id="3.30.530.20">
    <property type="match status" value="1"/>
</dbReference>
<name>A0A6S8D481_9STRA</name>
<evidence type="ECO:0000313" key="5">
    <source>
        <dbReference type="EMBL" id="CAE0440448.1"/>
    </source>
</evidence>
<dbReference type="SUPFAM" id="SSF55961">
    <property type="entry name" value="Bet v1-like"/>
    <property type="match status" value="1"/>
</dbReference>
<dbReference type="EMBL" id="HBIN01013996">
    <property type="protein sequence ID" value="CAE0440449.1"/>
    <property type="molecule type" value="Transcribed_RNA"/>
</dbReference>
<comment type="similarity">
    <text evidence="1">Belongs to the COQ10 family.</text>
</comment>
<dbReference type="GO" id="GO:0005739">
    <property type="term" value="C:mitochondrion"/>
    <property type="evidence" value="ECO:0007669"/>
    <property type="project" value="TreeGrafter"/>
</dbReference>
<evidence type="ECO:0000259" key="4">
    <source>
        <dbReference type="Pfam" id="PF03364"/>
    </source>
</evidence>
<comment type="subunit">
    <text evidence="2">Interacts with coenzyme Q.</text>
</comment>
<accession>A0A6S8D481</accession>
<dbReference type="InterPro" id="IPR044996">
    <property type="entry name" value="COQ10-like"/>
</dbReference>
<dbReference type="EMBL" id="HBIN01013995">
    <property type="protein sequence ID" value="CAE0440448.1"/>
    <property type="molecule type" value="Transcribed_RNA"/>
</dbReference>
<dbReference type="PANTHER" id="PTHR12901">
    <property type="entry name" value="SPERM PROTEIN HOMOLOG"/>
    <property type="match status" value="1"/>
</dbReference>
<dbReference type="GO" id="GO:0045333">
    <property type="term" value="P:cellular respiration"/>
    <property type="evidence" value="ECO:0007669"/>
    <property type="project" value="InterPro"/>
</dbReference>
<evidence type="ECO:0000256" key="1">
    <source>
        <dbReference type="ARBA" id="ARBA00006885"/>
    </source>
</evidence>
<evidence type="ECO:0000313" key="6">
    <source>
        <dbReference type="EMBL" id="CAE0440449.1"/>
    </source>
</evidence>
<dbReference type="InterPro" id="IPR023393">
    <property type="entry name" value="START-like_dom_sf"/>
</dbReference>
<evidence type="ECO:0000256" key="2">
    <source>
        <dbReference type="ARBA" id="ARBA00011814"/>
    </source>
</evidence>
<organism evidence="5">
    <name type="scientific">Aplanochytrium stocchinoi</name>
    <dbReference type="NCBI Taxonomy" id="215587"/>
    <lineage>
        <taxon>Eukaryota</taxon>
        <taxon>Sar</taxon>
        <taxon>Stramenopiles</taxon>
        <taxon>Bigyra</taxon>
        <taxon>Labyrinthulomycetes</taxon>
        <taxon>Thraustochytrida</taxon>
        <taxon>Thraustochytriidae</taxon>
        <taxon>Aplanochytrium</taxon>
    </lineage>
</organism>
<dbReference type="Pfam" id="PF03364">
    <property type="entry name" value="Polyketide_cyc"/>
    <property type="match status" value="1"/>
</dbReference>
<feature type="domain" description="Coenzyme Q-binding protein COQ10 START" evidence="4">
    <location>
        <begin position="71"/>
        <end position="192"/>
    </location>
</feature>
<dbReference type="PANTHER" id="PTHR12901:SF10">
    <property type="entry name" value="COENZYME Q-BINDING PROTEIN COQ10, MITOCHONDRIAL"/>
    <property type="match status" value="1"/>
</dbReference>
<evidence type="ECO:0000256" key="3">
    <source>
        <dbReference type="ARBA" id="ARBA00024947"/>
    </source>
</evidence>
<comment type="function">
    <text evidence="3">Required for the function of coenzyme Q in the respiratory chain. May serve as a chaperone or may be involved in the transport of Q6 from its site of synthesis to the catalytic sites of the respiratory complexes.</text>
</comment>
<reference evidence="5" key="1">
    <citation type="submission" date="2021-01" db="EMBL/GenBank/DDBJ databases">
        <authorList>
            <person name="Corre E."/>
            <person name="Pelletier E."/>
            <person name="Niang G."/>
            <person name="Scheremetjew M."/>
            <person name="Finn R."/>
            <person name="Kale V."/>
            <person name="Holt S."/>
            <person name="Cochrane G."/>
            <person name="Meng A."/>
            <person name="Brown T."/>
            <person name="Cohen L."/>
        </authorList>
    </citation>
    <scope>NUCLEOTIDE SEQUENCE</scope>
    <source>
        <strain evidence="5">GSBS06</strain>
    </source>
</reference>
<sequence length="208" mass="23575">MRLQLNGLGVLMRSGRSSGNLRVLGYRNNAWKQGLRNEVLVNNNVRFFIGGLVNTKRNVNISRHLPFHHTDVFSVVKDVQKYPEFLPYCSNCKVLEALNENSLVAALTFEHRLLSSRETVTYDVSWDEPKAVVSVAENTTFCKAIAYSWHFTPRINGCLAEVEMELDFHSPSTAILFDSFSNAIKKTIMEAFVQRLKDSKAPMLSTES</sequence>
<protein>
    <recommendedName>
        <fullName evidence="4">Coenzyme Q-binding protein COQ10 START domain-containing protein</fullName>
    </recommendedName>
</protein>
<proteinExistence type="inferred from homology"/>
<gene>
    <name evidence="5" type="ORF">ASTO00021_LOCUS10582</name>
    <name evidence="6" type="ORF">ASTO00021_LOCUS10583</name>
</gene>
<dbReference type="GO" id="GO:0048039">
    <property type="term" value="F:ubiquinone binding"/>
    <property type="evidence" value="ECO:0007669"/>
    <property type="project" value="InterPro"/>
</dbReference>